<keyword evidence="1" id="KW-0812">Transmembrane</keyword>
<evidence type="ECO:0000313" key="2">
    <source>
        <dbReference type="EMBL" id="PWJ72811.1"/>
    </source>
</evidence>
<name>A0AB73SZ82_9FIRM</name>
<keyword evidence="3" id="KW-1185">Reference proteome</keyword>
<gene>
    <name evidence="2" type="ORF">C7383_116125</name>
</gene>
<sequence>MNTPTIFLICIVAIPVLVLIVLAIYNKINYKRQVSGKKALKKISDQKIASINKKEEPTNPDIELLQNEARLKSGQNLFS</sequence>
<evidence type="ECO:0000256" key="1">
    <source>
        <dbReference type="SAM" id="Phobius"/>
    </source>
</evidence>
<accession>A0AB73SZ82</accession>
<protein>
    <submittedName>
        <fullName evidence="2">Uncharacterized protein</fullName>
    </submittedName>
</protein>
<dbReference type="Proteomes" id="UP000245412">
    <property type="component" value="Unassembled WGS sequence"/>
</dbReference>
<reference evidence="2 3" key="1">
    <citation type="submission" date="2018-05" db="EMBL/GenBank/DDBJ databases">
        <authorList>
            <person name="Goeker M."/>
            <person name="Huntemann M."/>
            <person name="Clum A."/>
            <person name="Pillay M."/>
            <person name="Palaniappan K."/>
            <person name="Varghese N."/>
            <person name="Mikhailova N."/>
            <person name="Stamatis D."/>
            <person name="Reddy T."/>
            <person name="Daum C."/>
            <person name="Shapiro N."/>
            <person name="Ivanova N."/>
            <person name="Kyrpides N."/>
            <person name="Woyke T."/>
        </authorList>
    </citation>
    <scope>NUCLEOTIDE SEQUENCE [LARGE SCALE GENOMIC DNA]</scope>
    <source>
        <strain evidence="2 3">DSM 26524</strain>
    </source>
</reference>
<dbReference type="AlphaFoldDB" id="A0AB73SZ82"/>
<evidence type="ECO:0000313" key="3">
    <source>
        <dbReference type="Proteomes" id="UP000245412"/>
    </source>
</evidence>
<dbReference type="EMBL" id="QGGY01000016">
    <property type="protein sequence ID" value="PWJ72811.1"/>
    <property type="molecule type" value="Genomic_DNA"/>
</dbReference>
<organism evidence="2 3">
    <name type="scientific">Murimonas intestini</name>
    <dbReference type="NCBI Taxonomy" id="1337051"/>
    <lineage>
        <taxon>Bacteria</taxon>
        <taxon>Bacillati</taxon>
        <taxon>Bacillota</taxon>
        <taxon>Clostridia</taxon>
        <taxon>Lachnospirales</taxon>
        <taxon>Lachnospiraceae</taxon>
        <taxon>Murimonas</taxon>
    </lineage>
</organism>
<keyword evidence="1" id="KW-0472">Membrane</keyword>
<feature type="transmembrane region" description="Helical" evidence="1">
    <location>
        <begin position="6"/>
        <end position="25"/>
    </location>
</feature>
<dbReference type="RefSeq" id="WP_109748275.1">
    <property type="nucleotide sequence ID" value="NZ_CABJAT010000004.1"/>
</dbReference>
<proteinExistence type="predicted"/>
<keyword evidence="1" id="KW-1133">Transmembrane helix</keyword>
<comment type="caution">
    <text evidence="2">The sequence shown here is derived from an EMBL/GenBank/DDBJ whole genome shotgun (WGS) entry which is preliminary data.</text>
</comment>